<dbReference type="SUPFAM" id="SSF55961">
    <property type="entry name" value="Bet v1-like"/>
    <property type="match status" value="1"/>
</dbReference>
<dbReference type="Gene3D" id="3.30.530.20">
    <property type="match status" value="1"/>
</dbReference>
<dbReference type="Pfam" id="PF10604">
    <property type="entry name" value="Polyketide_cyc2"/>
    <property type="match status" value="1"/>
</dbReference>
<keyword evidence="2" id="KW-1185">Reference proteome</keyword>
<accession>A0A4Q7ZL19</accession>
<reference evidence="1 2" key="1">
    <citation type="submission" date="2019-02" db="EMBL/GenBank/DDBJ databases">
        <title>Sequencing the genomes of 1000 actinobacteria strains.</title>
        <authorList>
            <person name="Klenk H.-P."/>
        </authorList>
    </citation>
    <scope>NUCLEOTIDE SEQUENCE [LARGE SCALE GENOMIC DNA]</scope>
    <source>
        <strain evidence="1 2">DSM 45162</strain>
    </source>
</reference>
<evidence type="ECO:0000313" key="1">
    <source>
        <dbReference type="EMBL" id="RZU51648.1"/>
    </source>
</evidence>
<evidence type="ECO:0000313" key="2">
    <source>
        <dbReference type="Proteomes" id="UP000292564"/>
    </source>
</evidence>
<comment type="caution">
    <text evidence="1">The sequence shown here is derived from an EMBL/GenBank/DDBJ whole genome shotgun (WGS) entry which is preliminary data.</text>
</comment>
<dbReference type="CDD" id="cd07812">
    <property type="entry name" value="SRPBCC"/>
    <property type="match status" value="1"/>
</dbReference>
<dbReference type="InterPro" id="IPR019587">
    <property type="entry name" value="Polyketide_cyclase/dehydratase"/>
</dbReference>
<protein>
    <submittedName>
        <fullName evidence="1">Polyketide cyclase/dehydrase/lipid transport protein</fullName>
    </submittedName>
</protein>
<dbReference type="InterPro" id="IPR023393">
    <property type="entry name" value="START-like_dom_sf"/>
</dbReference>
<organism evidence="1 2">
    <name type="scientific">Krasilnikovia cinnamomea</name>
    <dbReference type="NCBI Taxonomy" id="349313"/>
    <lineage>
        <taxon>Bacteria</taxon>
        <taxon>Bacillati</taxon>
        <taxon>Actinomycetota</taxon>
        <taxon>Actinomycetes</taxon>
        <taxon>Micromonosporales</taxon>
        <taxon>Micromonosporaceae</taxon>
        <taxon>Krasilnikovia</taxon>
    </lineage>
</organism>
<dbReference type="Proteomes" id="UP000292564">
    <property type="component" value="Unassembled WGS sequence"/>
</dbReference>
<gene>
    <name evidence="1" type="ORF">EV385_3481</name>
</gene>
<dbReference type="AlphaFoldDB" id="A0A4Q7ZL19"/>
<sequence length="159" mass="17575">MAGMPVTVTTRIGAAPEAVWDLIADVTRMGQWSPETTRCRWLTEPPGPREGARFAGTNAYRGRRWRTECTVVAADRGREFSFDVIGGGFLTVACWAYTFRPVDDGCEVTETYTDRRGLMLKLFGIAALGITDRDAHNRRTMTETLERLRVAAEAQAGAA</sequence>
<dbReference type="EMBL" id="SHKY01000001">
    <property type="protein sequence ID" value="RZU51648.1"/>
    <property type="molecule type" value="Genomic_DNA"/>
</dbReference>
<proteinExistence type="predicted"/>
<name>A0A4Q7ZL19_9ACTN</name>